<evidence type="ECO:0000256" key="1">
    <source>
        <dbReference type="SAM" id="MobiDB-lite"/>
    </source>
</evidence>
<evidence type="ECO:0000313" key="2">
    <source>
        <dbReference type="EMBL" id="KAJ5544069.1"/>
    </source>
</evidence>
<comment type="caution">
    <text evidence="2">The sequence shown here is derived from an EMBL/GenBank/DDBJ whole genome shotgun (WGS) entry which is preliminary data.</text>
</comment>
<organism evidence="2 3">
    <name type="scientific">Penicillium frequentans</name>
    <dbReference type="NCBI Taxonomy" id="3151616"/>
    <lineage>
        <taxon>Eukaryota</taxon>
        <taxon>Fungi</taxon>
        <taxon>Dikarya</taxon>
        <taxon>Ascomycota</taxon>
        <taxon>Pezizomycotina</taxon>
        <taxon>Eurotiomycetes</taxon>
        <taxon>Eurotiomycetidae</taxon>
        <taxon>Eurotiales</taxon>
        <taxon>Aspergillaceae</taxon>
        <taxon>Penicillium</taxon>
    </lineage>
</organism>
<feature type="region of interest" description="Disordered" evidence="1">
    <location>
        <begin position="1"/>
        <end position="45"/>
    </location>
</feature>
<reference evidence="2 3" key="1">
    <citation type="journal article" date="2023" name="IMA Fungus">
        <title>Comparative genomic study of the Penicillium genus elucidates a diverse pangenome and 15 lateral gene transfer events.</title>
        <authorList>
            <person name="Petersen C."/>
            <person name="Sorensen T."/>
            <person name="Nielsen M.R."/>
            <person name="Sondergaard T.E."/>
            <person name="Sorensen J.L."/>
            <person name="Fitzpatrick D.A."/>
            <person name="Frisvad J.C."/>
            <person name="Nielsen K.L."/>
        </authorList>
    </citation>
    <scope>NUCLEOTIDE SEQUENCE [LARGE SCALE GENOMIC DNA]</scope>
    <source>
        <strain evidence="2 3">IBT 35679</strain>
    </source>
</reference>
<dbReference type="AlphaFoldDB" id="A0AAD6GGY1"/>
<name>A0AAD6GGY1_9EURO</name>
<gene>
    <name evidence="2" type="ORF">N7494_005348</name>
</gene>
<feature type="compositionally biased region" description="Basic and acidic residues" evidence="1">
    <location>
        <begin position="1"/>
        <end position="12"/>
    </location>
</feature>
<sequence length="87" mass="9852">MADTGHLHDTSEKPGSASNPIVIDVEENRGNQHTPEHDDSDGDTVRLSTPEFWAIVGDVGPPRYTSYTRIHEFTFCFDVVQSYRWSK</sequence>
<proteinExistence type="predicted"/>
<accession>A0AAD6GGY1</accession>
<protein>
    <submittedName>
        <fullName evidence="2">Uncharacterized protein</fullName>
    </submittedName>
</protein>
<dbReference type="Proteomes" id="UP001220324">
    <property type="component" value="Unassembled WGS sequence"/>
</dbReference>
<keyword evidence="3" id="KW-1185">Reference proteome</keyword>
<feature type="compositionally biased region" description="Basic and acidic residues" evidence="1">
    <location>
        <begin position="26"/>
        <end position="37"/>
    </location>
</feature>
<dbReference type="EMBL" id="JAQIZZ010000004">
    <property type="protein sequence ID" value="KAJ5544069.1"/>
    <property type="molecule type" value="Genomic_DNA"/>
</dbReference>
<evidence type="ECO:0000313" key="3">
    <source>
        <dbReference type="Proteomes" id="UP001220324"/>
    </source>
</evidence>